<evidence type="ECO:0000256" key="13">
    <source>
        <dbReference type="PIRSR" id="PIRSR602403-1"/>
    </source>
</evidence>
<keyword evidence="10 13" id="KW-0408">Iron</keyword>
<evidence type="ECO:0008006" key="18">
    <source>
        <dbReference type="Google" id="ProtNLM"/>
    </source>
</evidence>
<evidence type="ECO:0000256" key="8">
    <source>
        <dbReference type="ARBA" id="ARBA00022989"/>
    </source>
</evidence>
<comment type="similarity">
    <text evidence="4 14">Belongs to the cytochrome P450 family.</text>
</comment>
<comment type="pathway">
    <text evidence="3">Secondary metabolite biosynthesis; terpenoid biosynthesis.</text>
</comment>
<dbReference type="SUPFAM" id="SSF48264">
    <property type="entry name" value="Cytochrome P450"/>
    <property type="match status" value="1"/>
</dbReference>
<dbReference type="PROSITE" id="PS00086">
    <property type="entry name" value="CYTOCHROME_P450"/>
    <property type="match status" value="1"/>
</dbReference>
<dbReference type="InterPro" id="IPR036396">
    <property type="entry name" value="Cyt_P450_sf"/>
</dbReference>
<dbReference type="GO" id="GO:0016705">
    <property type="term" value="F:oxidoreductase activity, acting on paired donors, with incorporation or reduction of molecular oxygen"/>
    <property type="evidence" value="ECO:0007669"/>
    <property type="project" value="InterPro"/>
</dbReference>
<keyword evidence="15" id="KW-0732">Signal</keyword>
<evidence type="ECO:0000313" key="16">
    <source>
        <dbReference type="EMBL" id="KAK7034769.1"/>
    </source>
</evidence>
<keyword evidence="11 14" id="KW-0503">Monooxygenase</keyword>
<accession>A0AAW0C808</accession>
<dbReference type="Pfam" id="PF00067">
    <property type="entry name" value="p450"/>
    <property type="match status" value="1"/>
</dbReference>
<evidence type="ECO:0000256" key="11">
    <source>
        <dbReference type="ARBA" id="ARBA00023033"/>
    </source>
</evidence>
<evidence type="ECO:0000256" key="6">
    <source>
        <dbReference type="ARBA" id="ARBA00022692"/>
    </source>
</evidence>
<evidence type="ECO:0000256" key="1">
    <source>
        <dbReference type="ARBA" id="ARBA00001971"/>
    </source>
</evidence>
<evidence type="ECO:0000256" key="4">
    <source>
        <dbReference type="ARBA" id="ARBA00010617"/>
    </source>
</evidence>
<name>A0AAW0C808_9AGAR</name>
<dbReference type="GO" id="GO:0004497">
    <property type="term" value="F:monooxygenase activity"/>
    <property type="evidence" value="ECO:0007669"/>
    <property type="project" value="UniProtKB-KW"/>
</dbReference>
<keyword evidence="12" id="KW-0472">Membrane</keyword>
<gene>
    <name evidence="16" type="ORF">VNI00_012176</name>
</gene>
<dbReference type="InterPro" id="IPR002403">
    <property type="entry name" value="Cyt_P450_E_grp-IV"/>
</dbReference>
<comment type="cofactor">
    <cofactor evidence="1 13">
        <name>heme</name>
        <dbReference type="ChEBI" id="CHEBI:30413"/>
    </cofactor>
</comment>
<keyword evidence="6" id="KW-0812">Transmembrane</keyword>
<dbReference type="Proteomes" id="UP001383192">
    <property type="component" value="Unassembled WGS sequence"/>
</dbReference>
<dbReference type="GO" id="GO:0005506">
    <property type="term" value="F:iron ion binding"/>
    <property type="evidence" value="ECO:0007669"/>
    <property type="project" value="InterPro"/>
</dbReference>
<dbReference type="GO" id="GO:0020037">
    <property type="term" value="F:heme binding"/>
    <property type="evidence" value="ECO:0007669"/>
    <property type="project" value="InterPro"/>
</dbReference>
<evidence type="ECO:0000256" key="3">
    <source>
        <dbReference type="ARBA" id="ARBA00004721"/>
    </source>
</evidence>
<dbReference type="AlphaFoldDB" id="A0AAW0C808"/>
<evidence type="ECO:0000256" key="15">
    <source>
        <dbReference type="SAM" id="SignalP"/>
    </source>
</evidence>
<keyword evidence="9 14" id="KW-0560">Oxidoreductase</keyword>
<evidence type="ECO:0000256" key="12">
    <source>
        <dbReference type="ARBA" id="ARBA00023136"/>
    </source>
</evidence>
<dbReference type="PRINTS" id="PR00465">
    <property type="entry name" value="EP450IV"/>
</dbReference>
<evidence type="ECO:0000256" key="5">
    <source>
        <dbReference type="ARBA" id="ARBA00022617"/>
    </source>
</evidence>
<comment type="subcellular location">
    <subcellularLocation>
        <location evidence="2">Membrane</location>
    </subcellularLocation>
</comment>
<keyword evidence="7 13" id="KW-0479">Metal-binding</keyword>
<feature type="chain" id="PRO_5043810454" description="Cytochrome P450" evidence="15">
    <location>
        <begin position="26"/>
        <end position="494"/>
    </location>
</feature>
<sequence>MPPYFGAAILGLVVWASLAFVFGHALDVAQAPIGTRYNEWEKQYGLTYQLKGPFGKNTLIVNDPKGMNHVLQGRNYQRNSGDTELIKMCFGHGLFSAEGEEHRMMRKNVSGALSNQAVQEVSHVFFELAERLVRSWEQKLDGNESGIFDITPDIHRLTLDAISMTMFAHDLSGGEIPTILKRITHSPPDGPADVLLKTFASQFPVIMNLPSPMKKWCTELRTSLGAVAKEVWSGHEAAGMHAKLLTTLAKENVPEDITIANIIGVIFAGSETTANVIIESFYELARNQDMQKRIRAELAAFEAANGRRPTYEDLINPVHLPYFDAYTKEVLRTKSVLVTISRTAVRDDVIPLQIPAKSASDFKDVYEIPVKAGTLVEIPIRDGINVSEAIWGPDAAVFDPERWLNPDRLPESVKWVHAQGNMLTFGDGQKVCLGRSFALAEFKAALASLVRVFAFEEVPGVKFDFYHVGGNTVKPMIHGRENEGTQMPLKVTQL</sequence>
<dbReference type="PANTHER" id="PTHR24305:SF166">
    <property type="entry name" value="CYTOCHROME P450 12A4, MITOCHONDRIAL-RELATED"/>
    <property type="match status" value="1"/>
</dbReference>
<evidence type="ECO:0000256" key="7">
    <source>
        <dbReference type="ARBA" id="ARBA00022723"/>
    </source>
</evidence>
<evidence type="ECO:0000256" key="14">
    <source>
        <dbReference type="RuleBase" id="RU000461"/>
    </source>
</evidence>
<feature type="binding site" description="axial binding residue" evidence="13">
    <location>
        <position position="432"/>
    </location>
    <ligand>
        <name>heme</name>
        <dbReference type="ChEBI" id="CHEBI:30413"/>
    </ligand>
    <ligandPart>
        <name>Fe</name>
        <dbReference type="ChEBI" id="CHEBI:18248"/>
    </ligandPart>
</feature>
<dbReference type="Gene3D" id="1.10.630.10">
    <property type="entry name" value="Cytochrome P450"/>
    <property type="match status" value="1"/>
</dbReference>
<feature type="signal peptide" evidence="15">
    <location>
        <begin position="1"/>
        <end position="25"/>
    </location>
</feature>
<keyword evidence="8" id="KW-1133">Transmembrane helix</keyword>
<dbReference type="GO" id="GO:0016020">
    <property type="term" value="C:membrane"/>
    <property type="evidence" value="ECO:0007669"/>
    <property type="project" value="UniProtKB-SubCell"/>
</dbReference>
<evidence type="ECO:0000313" key="17">
    <source>
        <dbReference type="Proteomes" id="UP001383192"/>
    </source>
</evidence>
<dbReference type="PRINTS" id="PR00385">
    <property type="entry name" value="P450"/>
</dbReference>
<dbReference type="PANTHER" id="PTHR24305">
    <property type="entry name" value="CYTOCHROME P450"/>
    <property type="match status" value="1"/>
</dbReference>
<organism evidence="16 17">
    <name type="scientific">Paramarasmius palmivorus</name>
    <dbReference type="NCBI Taxonomy" id="297713"/>
    <lineage>
        <taxon>Eukaryota</taxon>
        <taxon>Fungi</taxon>
        <taxon>Dikarya</taxon>
        <taxon>Basidiomycota</taxon>
        <taxon>Agaricomycotina</taxon>
        <taxon>Agaricomycetes</taxon>
        <taxon>Agaricomycetidae</taxon>
        <taxon>Agaricales</taxon>
        <taxon>Marasmiineae</taxon>
        <taxon>Marasmiaceae</taxon>
        <taxon>Paramarasmius</taxon>
    </lineage>
</organism>
<dbReference type="InterPro" id="IPR017972">
    <property type="entry name" value="Cyt_P450_CS"/>
</dbReference>
<dbReference type="EMBL" id="JAYKXP010000055">
    <property type="protein sequence ID" value="KAK7034769.1"/>
    <property type="molecule type" value="Genomic_DNA"/>
</dbReference>
<comment type="caution">
    <text evidence="16">The sequence shown here is derived from an EMBL/GenBank/DDBJ whole genome shotgun (WGS) entry which is preliminary data.</text>
</comment>
<dbReference type="InterPro" id="IPR001128">
    <property type="entry name" value="Cyt_P450"/>
</dbReference>
<keyword evidence="5 13" id="KW-0349">Heme</keyword>
<evidence type="ECO:0000256" key="2">
    <source>
        <dbReference type="ARBA" id="ARBA00004370"/>
    </source>
</evidence>
<dbReference type="InterPro" id="IPR050121">
    <property type="entry name" value="Cytochrome_P450_monoxygenase"/>
</dbReference>
<evidence type="ECO:0000256" key="9">
    <source>
        <dbReference type="ARBA" id="ARBA00023002"/>
    </source>
</evidence>
<keyword evidence="17" id="KW-1185">Reference proteome</keyword>
<reference evidence="16 17" key="1">
    <citation type="submission" date="2024-01" db="EMBL/GenBank/DDBJ databases">
        <title>A draft genome for a cacao thread blight-causing isolate of Paramarasmius palmivorus.</title>
        <authorList>
            <person name="Baruah I.K."/>
            <person name="Bukari Y."/>
            <person name="Amoako-Attah I."/>
            <person name="Meinhardt L.W."/>
            <person name="Bailey B.A."/>
            <person name="Cohen S.P."/>
        </authorList>
    </citation>
    <scope>NUCLEOTIDE SEQUENCE [LARGE SCALE GENOMIC DNA]</scope>
    <source>
        <strain evidence="16 17">GH-12</strain>
    </source>
</reference>
<proteinExistence type="inferred from homology"/>
<evidence type="ECO:0000256" key="10">
    <source>
        <dbReference type="ARBA" id="ARBA00023004"/>
    </source>
</evidence>
<protein>
    <recommendedName>
        <fullName evidence="18">Cytochrome P450</fullName>
    </recommendedName>
</protein>